<dbReference type="AlphaFoldDB" id="A0AAW0J0T1"/>
<dbReference type="Proteomes" id="UP000237347">
    <property type="component" value="Unassembled WGS sequence"/>
</dbReference>
<evidence type="ECO:0000313" key="2">
    <source>
        <dbReference type="Proteomes" id="UP000237347"/>
    </source>
</evidence>
<dbReference type="EMBL" id="PKMF04000758">
    <property type="protein sequence ID" value="KAK7820001.1"/>
    <property type="molecule type" value="Genomic_DNA"/>
</dbReference>
<accession>A0AAW0J0T1</accession>
<sequence>MKENSLRLANGISQSHRFTQTGEDLGGNLQNLNFHKSLEEHASASFKRNFFNDESQEVKEASDRPLEA</sequence>
<evidence type="ECO:0000313" key="1">
    <source>
        <dbReference type="EMBL" id="KAK7820001.1"/>
    </source>
</evidence>
<gene>
    <name evidence="1" type="ORF">CFP56_039315</name>
</gene>
<organism evidence="1 2">
    <name type="scientific">Quercus suber</name>
    <name type="common">Cork oak</name>
    <dbReference type="NCBI Taxonomy" id="58331"/>
    <lineage>
        <taxon>Eukaryota</taxon>
        <taxon>Viridiplantae</taxon>
        <taxon>Streptophyta</taxon>
        <taxon>Embryophyta</taxon>
        <taxon>Tracheophyta</taxon>
        <taxon>Spermatophyta</taxon>
        <taxon>Magnoliopsida</taxon>
        <taxon>eudicotyledons</taxon>
        <taxon>Gunneridae</taxon>
        <taxon>Pentapetalae</taxon>
        <taxon>rosids</taxon>
        <taxon>fabids</taxon>
        <taxon>Fagales</taxon>
        <taxon>Fagaceae</taxon>
        <taxon>Quercus</taxon>
    </lineage>
</organism>
<protein>
    <submittedName>
        <fullName evidence="1">Uncharacterized protein</fullName>
    </submittedName>
</protein>
<keyword evidence="2" id="KW-1185">Reference proteome</keyword>
<proteinExistence type="predicted"/>
<comment type="caution">
    <text evidence="1">The sequence shown here is derived from an EMBL/GenBank/DDBJ whole genome shotgun (WGS) entry which is preliminary data.</text>
</comment>
<name>A0AAW0J0T1_QUESU</name>
<reference evidence="1 2" key="1">
    <citation type="journal article" date="2018" name="Sci. Data">
        <title>The draft genome sequence of cork oak.</title>
        <authorList>
            <person name="Ramos A.M."/>
            <person name="Usie A."/>
            <person name="Barbosa P."/>
            <person name="Barros P.M."/>
            <person name="Capote T."/>
            <person name="Chaves I."/>
            <person name="Simoes F."/>
            <person name="Abreu I."/>
            <person name="Carrasquinho I."/>
            <person name="Faro C."/>
            <person name="Guimaraes J.B."/>
            <person name="Mendonca D."/>
            <person name="Nobrega F."/>
            <person name="Rodrigues L."/>
            <person name="Saibo N.J.M."/>
            <person name="Varela M.C."/>
            <person name="Egas C."/>
            <person name="Matos J."/>
            <person name="Miguel C.M."/>
            <person name="Oliveira M.M."/>
            <person name="Ricardo C.P."/>
            <person name="Goncalves S."/>
        </authorList>
    </citation>
    <scope>NUCLEOTIDE SEQUENCE [LARGE SCALE GENOMIC DNA]</scope>
    <source>
        <strain evidence="2">cv. HL8</strain>
    </source>
</reference>